<dbReference type="GO" id="GO:0017150">
    <property type="term" value="F:tRNA dihydrouridine synthase activity"/>
    <property type="evidence" value="ECO:0007669"/>
    <property type="project" value="InterPro"/>
</dbReference>
<keyword evidence="2" id="KW-0285">Flavoprotein</keyword>
<dbReference type="GO" id="GO:0050660">
    <property type="term" value="F:flavin adenine dinucleotide binding"/>
    <property type="evidence" value="ECO:0007669"/>
    <property type="project" value="InterPro"/>
</dbReference>
<evidence type="ECO:0000256" key="5">
    <source>
        <dbReference type="ARBA" id="ARBA00022857"/>
    </source>
</evidence>
<evidence type="ECO:0000256" key="6">
    <source>
        <dbReference type="ARBA" id="ARBA00023002"/>
    </source>
</evidence>
<evidence type="ECO:0000256" key="3">
    <source>
        <dbReference type="ARBA" id="ARBA00022643"/>
    </source>
</evidence>
<evidence type="ECO:0000313" key="10">
    <source>
        <dbReference type="Proteomes" id="UP000198403"/>
    </source>
</evidence>
<dbReference type="InterPro" id="IPR004652">
    <property type="entry name" value="DusB-like"/>
</dbReference>
<reference evidence="9 10" key="1">
    <citation type="submission" date="2017-06" db="EMBL/GenBank/DDBJ databases">
        <authorList>
            <person name="Kim H.J."/>
            <person name="Triplett B.A."/>
        </authorList>
    </citation>
    <scope>NUCLEOTIDE SEQUENCE [LARGE SCALE GENOMIC DNA]</scope>
    <source>
        <strain evidence="9 10">DSM 44272</strain>
    </source>
</reference>
<proteinExistence type="predicted"/>
<gene>
    <name evidence="9" type="ORF">SAMN06272737_111142</name>
</gene>
<feature type="domain" description="DUS-like FMN-binding" evidence="8">
    <location>
        <begin position="61"/>
        <end position="366"/>
    </location>
</feature>
<dbReference type="EMBL" id="FZNO01000011">
    <property type="protein sequence ID" value="SNR53938.1"/>
    <property type="molecule type" value="Genomic_DNA"/>
</dbReference>
<dbReference type="GO" id="GO:0003723">
    <property type="term" value="F:RNA binding"/>
    <property type="evidence" value="ECO:0007669"/>
    <property type="project" value="TreeGrafter"/>
</dbReference>
<dbReference type="Gene3D" id="3.20.20.70">
    <property type="entry name" value="Aldolase class I"/>
    <property type="match status" value="1"/>
</dbReference>
<organism evidence="9 10">
    <name type="scientific">Blastococcus mobilis</name>
    <dbReference type="NCBI Taxonomy" id="1938746"/>
    <lineage>
        <taxon>Bacteria</taxon>
        <taxon>Bacillati</taxon>
        <taxon>Actinomycetota</taxon>
        <taxon>Actinomycetes</taxon>
        <taxon>Geodermatophilales</taxon>
        <taxon>Geodermatophilaceae</taxon>
        <taxon>Blastococcus</taxon>
    </lineage>
</organism>
<keyword evidence="4" id="KW-0819">tRNA processing</keyword>
<accession>A0A238X5S3</accession>
<evidence type="ECO:0000256" key="4">
    <source>
        <dbReference type="ARBA" id="ARBA00022694"/>
    </source>
</evidence>
<evidence type="ECO:0000256" key="2">
    <source>
        <dbReference type="ARBA" id="ARBA00022630"/>
    </source>
</evidence>
<dbReference type="PANTHER" id="PTHR45846:SF1">
    <property type="entry name" value="TRNA-DIHYDROURIDINE(47) SYNTHASE [NAD(P)(+)]-LIKE"/>
    <property type="match status" value="1"/>
</dbReference>
<dbReference type="Pfam" id="PF01207">
    <property type="entry name" value="Dus"/>
    <property type="match status" value="1"/>
</dbReference>
<evidence type="ECO:0000313" key="9">
    <source>
        <dbReference type="EMBL" id="SNR53938.1"/>
    </source>
</evidence>
<protein>
    <submittedName>
        <fullName evidence="9">Putative TIM-barrel protein, nifR3 family</fullName>
    </submittedName>
</protein>
<dbReference type="InterPro" id="IPR018517">
    <property type="entry name" value="tRNA_hU_synthase_CS"/>
</dbReference>
<evidence type="ECO:0000259" key="8">
    <source>
        <dbReference type="Pfam" id="PF01207"/>
    </source>
</evidence>
<feature type="region of interest" description="Disordered" evidence="7">
    <location>
        <begin position="381"/>
        <end position="419"/>
    </location>
</feature>
<feature type="region of interest" description="Disordered" evidence="7">
    <location>
        <begin position="1"/>
        <end position="38"/>
    </location>
</feature>
<dbReference type="CDD" id="cd02801">
    <property type="entry name" value="DUS_like_FMN"/>
    <property type="match status" value="1"/>
</dbReference>
<dbReference type="SUPFAM" id="SSF51395">
    <property type="entry name" value="FMN-linked oxidoreductases"/>
    <property type="match status" value="1"/>
</dbReference>
<dbReference type="Proteomes" id="UP000198403">
    <property type="component" value="Unassembled WGS sequence"/>
</dbReference>
<comment type="cofactor">
    <cofactor evidence="1">
        <name>FMN</name>
        <dbReference type="ChEBI" id="CHEBI:58210"/>
    </cofactor>
</comment>
<keyword evidence="6" id="KW-0560">Oxidoreductase</keyword>
<dbReference type="PROSITE" id="PS01136">
    <property type="entry name" value="UPF0034"/>
    <property type="match status" value="1"/>
</dbReference>
<sequence length="419" mass="44093">MVADTAGHAGGDDHNSSLGRTAWARTSPPTLGGVTSALEPTTAPLPPLKLGALAVDPAVVLAPMAGITNPAFRTLCREFGAGLYVCEMITTRALVERNEKTLRMVRATADEKDAFSVQLYGVDPATVGRAVEMLVDEGVAGTRPAHIDLNFGCPVPKVTRKGGGSALPWRRVLFRDIVRSAVRAAKDVPVTVKTRIGIDADHVTYLDAGRTAQDEGAAAITLHGRTADQLYSGTADWSSIARLVEAVDIPVLGNGDIWEADDALRMVAETGCAGVVIGRGCLGRPWLFGDLAAAFGGAPRRALPTMAEVAAIMHRHATLLSEEQGELHGCTDFRKHVAWYLKGFSVGSDVRRALAMVSGLDELAELLAGIPDQPYPAAVLGAPRGRTSTPRPVALPEGWLADRDDPRPPAGAELEVSGG</sequence>
<dbReference type="InterPro" id="IPR013785">
    <property type="entry name" value="Aldolase_TIM"/>
</dbReference>
<dbReference type="PANTHER" id="PTHR45846">
    <property type="entry name" value="TRNA-DIHYDROURIDINE(47) SYNTHASE [NAD(P)(+)]-LIKE"/>
    <property type="match status" value="1"/>
</dbReference>
<keyword evidence="5" id="KW-0521">NADP</keyword>
<dbReference type="InterPro" id="IPR024036">
    <property type="entry name" value="tRNA-dHydroUridine_Synthase_C"/>
</dbReference>
<evidence type="ECO:0000256" key="1">
    <source>
        <dbReference type="ARBA" id="ARBA00001917"/>
    </source>
</evidence>
<dbReference type="InterPro" id="IPR035587">
    <property type="entry name" value="DUS-like_FMN-bd"/>
</dbReference>
<dbReference type="NCBIfam" id="TIGR00737">
    <property type="entry name" value="nifR3_yhdG"/>
    <property type="match status" value="1"/>
</dbReference>
<name>A0A238X5S3_9ACTN</name>
<dbReference type="AlphaFoldDB" id="A0A238X5S3"/>
<dbReference type="Gene3D" id="1.10.1200.80">
    <property type="entry name" value="Putative flavin oxidoreducatase, domain 2"/>
    <property type="match status" value="1"/>
</dbReference>
<evidence type="ECO:0000256" key="7">
    <source>
        <dbReference type="SAM" id="MobiDB-lite"/>
    </source>
</evidence>
<keyword evidence="10" id="KW-1185">Reference proteome</keyword>
<keyword evidence="3" id="KW-0288">FMN</keyword>